<organism evidence="2 3">
    <name type="scientific">Cyclobacterium jeungdonense</name>
    <dbReference type="NCBI Taxonomy" id="708087"/>
    <lineage>
        <taxon>Bacteria</taxon>
        <taxon>Pseudomonadati</taxon>
        <taxon>Bacteroidota</taxon>
        <taxon>Cytophagia</taxon>
        <taxon>Cytophagales</taxon>
        <taxon>Cyclobacteriaceae</taxon>
        <taxon>Cyclobacterium</taxon>
    </lineage>
</organism>
<dbReference type="PANTHER" id="PTHR43640">
    <property type="entry name" value="OS07G0260300 PROTEIN"/>
    <property type="match status" value="1"/>
</dbReference>
<accession>A0ABT8C241</accession>
<dbReference type="Gene3D" id="3.40.30.10">
    <property type="entry name" value="Glutaredoxin"/>
    <property type="match status" value="1"/>
</dbReference>
<dbReference type="InterPro" id="IPR000866">
    <property type="entry name" value="AhpC/TSA"/>
</dbReference>
<dbReference type="EMBL" id="JAUFQS010000004">
    <property type="protein sequence ID" value="MDN3686854.1"/>
    <property type="molecule type" value="Genomic_DNA"/>
</dbReference>
<dbReference type="RefSeq" id="WP_163383776.1">
    <property type="nucleotide sequence ID" value="NZ_JAUFQS010000004.1"/>
</dbReference>
<protein>
    <submittedName>
        <fullName evidence="2">Redoxin domain-containing protein</fullName>
    </submittedName>
</protein>
<reference evidence="3" key="1">
    <citation type="journal article" date="2019" name="Int. J. Syst. Evol. Microbiol.">
        <title>The Global Catalogue of Microorganisms (GCM) 10K type strain sequencing project: providing services to taxonomists for standard genome sequencing and annotation.</title>
        <authorList>
            <consortium name="The Broad Institute Genomics Platform"/>
            <consortium name="The Broad Institute Genome Sequencing Center for Infectious Disease"/>
            <person name="Wu L."/>
            <person name="Ma J."/>
        </authorList>
    </citation>
    <scope>NUCLEOTIDE SEQUENCE [LARGE SCALE GENOMIC DNA]</scope>
    <source>
        <strain evidence="3">CECT 7706</strain>
    </source>
</reference>
<gene>
    <name evidence="2" type="ORF">QWZ15_03330</name>
</gene>
<dbReference type="InterPro" id="IPR047262">
    <property type="entry name" value="PRX-like1"/>
</dbReference>
<dbReference type="PANTHER" id="PTHR43640:SF1">
    <property type="entry name" value="THIOREDOXIN-DEPENDENT PEROXIREDOXIN"/>
    <property type="match status" value="1"/>
</dbReference>
<keyword evidence="3" id="KW-1185">Reference proteome</keyword>
<evidence type="ECO:0000313" key="2">
    <source>
        <dbReference type="EMBL" id="MDN3686854.1"/>
    </source>
</evidence>
<evidence type="ECO:0000313" key="3">
    <source>
        <dbReference type="Proteomes" id="UP001236663"/>
    </source>
</evidence>
<feature type="domain" description="Alkyl hydroperoxide reductase subunit C/ Thiol specific antioxidant" evidence="1">
    <location>
        <begin position="25"/>
        <end position="133"/>
    </location>
</feature>
<name>A0ABT8C241_9BACT</name>
<dbReference type="Proteomes" id="UP001236663">
    <property type="component" value="Unassembled WGS sequence"/>
</dbReference>
<dbReference type="InterPro" id="IPR036249">
    <property type="entry name" value="Thioredoxin-like_sf"/>
</dbReference>
<sequence length="192" mass="21521">MRRFGCFLVCFFWLSLVWGQRIGAIELVDAFTGQSVSISDQGPDVTMVFIVTSLNCPYAKLYEERILDLHQQYSGSNVFFALVNPHSWMEEENQDHMQQLTWAQDAGIPFLMDNEQEFTRQTGARKIPEAIVISSGPTGYSIAYQGAIDNNAQSPASVSVRYLDNAIQDILSRKRPGPAVTRAVGCNIRTIH</sequence>
<dbReference type="SUPFAM" id="SSF52833">
    <property type="entry name" value="Thioredoxin-like"/>
    <property type="match status" value="1"/>
</dbReference>
<comment type="caution">
    <text evidence="2">The sequence shown here is derived from an EMBL/GenBank/DDBJ whole genome shotgun (WGS) entry which is preliminary data.</text>
</comment>
<evidence type="ECO:0000259" key="1">
    <source>
        <dbReference type="Pfam" id="PF00578"/>
    </source>
</evidence>
<dbReference type="Pfam" id="PF00578">
    <property type="entry name" value="AhpC-TSA"/>
    <property type="match status" value="1"/>
</dbReference>
<proteinExistence type="predicted"/>